<reference evidence="4" key="1">
    <citation type="submission" date="2021-11" db="EMBL/GenBank/DDBJ databases">
        <authorList>
            <consortium name="Genoscope - CEA"/>
            <person name="William W."/>
        </authorList>
    </citation>
    <scope>NUCLEOTIDE SEQUENCE</scope>
</reference>
<evidence type="ECO:0000313" key="5">
    <source>
        <dbReference type="Proteomes" id="UP000789595"/>
    </source>
</evidence>
<feature type="region of interest" description="Disordered" evidence="1">
    <location>
        <begin position="1"/>
        <end position="24"/>
    </location>
</feature>
<dbReference type="Gene3D" id="3.20.20.370">
    <property type="entry name" value="Glycoside hydrolase/deacetylase"/>
    <property type="match status" value="1"/>
</dbReference>
<dbReference type="InterPro" id="IPR011330">
    <property type="entry name" value="Glyco_hydro/deAcase_b/a-brl"/>
</dbReference>
<dbReference type="PANTHER" id="PTHR10587:SF137">
    <property type="entry name" value="4-DEOXY-4-FORMAMIDO-L-ARABINOSE-PHOSPHOUNDECAPRENOL DEFORMYLASE ARND-RELATED"/>
    <property type="match status" value="1"/>
</dbReference>
<dbReference type="PANTHER" id="PTHR10587">
    <property type="entry name" value="GLYCOSYL TRANSFERASE-RELATED"/>
    <property type="match status" value="1"/>
</dbReference>
<dbReference type="Proteomes" id="UP000789595">
    <property type="component" value="Unassembled WGS sequence"/>
</dbReference>
<keyword evidence="2" id="KW-0472">Membrane</keyword>
<evidence type="ECO:0000256" key="1">
    <source>
        <dbReference type="SAM" id="MobiDB-lite"/>
    </source>
</evidence>
<accession>A0A8J2SM62</accession>
<dbReference type="InterPro" id="IPR050248">
    <property type="entry name" value="Polysacc_deacetylase_ArnD"/>
</dbReference>
<sequence length="320" mass="35177">MTDTDADGSPRRRKAAVEPPATTPAPTLRPASMLCAAPRVVLAVASMWIIWLLLVILGGAAYAYTIYADARFPLQLAAAALVIQLLVLIYLQPDVITDIAELYEPRIVWRAHTKQRIAALTIDDVPVGAASKIEEILSLLKQNDARATLFIMCGEFSRASEHVKQVIKDAVQSGRIELANHGAFDEPAAGLSGQDFRAKHDACDALIHSIAPPPPRKWFRPGSALVNRGIFEWCRSHSYTCVLGSCFPHDNFGCTCLCNAAYLRRRVRPGAIVILHDRWHTPATLRAFFAKRGKTATIRLTTLSELFDTVDRENASVAPE</sequence>
<dbReference type="GO" id="GO:0004099">
    <property type="term" value="F:chitin deacetylase activity"/>
    <property type="evidence" value="ECO:0007669"/>
    <property type="project" value="UniProtKB-ARBA"/>
</dbReference>
<keyword evidence="2" id="KW-0812">Transmembrane</keyword>
<proteinExistence type="predicted"/>
<evidence type="ECO:0000259" key="3">
    <source>
        <dbReference type="Pfam" id="PF01522"/>
    </source>
</evidence>
<feature type="transmembrane region" description="Helical" evidence="2">
    <location>
        <begin position="40"/>
        <end position="65"/>
    </location>
</feature>
<gene>
    <name evidence="4" type="ORF">PECAL_2P27870</name>
</gene>
<dbReference type="AlphaFoldDB" id="A0A8J2SM62"/>
<evidence type="ECO:0000256" key="2">
    <source>
        <dbReference type="SAM" id="Phobius"/>
    </source>
</evidence>
<dbReference type="InterPro" id="IPR002509">
    <property type="entry name" value="NODB_dom"/>
</dbReference>
<evidence type="ECO:0000313" key="4">
    <source>
        <dbReference type="EMBL" id="CAH0369657.1"/>
    </source>
</evidence>
<name>A0A8J2SM62_9STRA</name>
<organism evidence="4 5">
    <name type="scientific">Pelagomonas calceolata</name>
    <dbReference type="NCBI Taxonomy" id="35677"/>
    <lineage>
        <taxon>Eukaryota</taxon>
        <taxon>Sar</taxon>
        <taxon>Stramenopiles</taxon>
        <taxon>Ochrophyta</taxon>
        <taxon>Pelagophyceae</taxon>
        <taxon>Pelagomonadales</taxon>
        <taxon>Pelagomonadaceae</taxon>
        <taxon>Pelagomonas</taxon>
    </lineage>
</organism>
<feature type="transmembrane region" description="Helical" evidence="2">
    <location>
        <begin position="72"/>
        <end position="91"/>
    </location>
</feature>
<dbReference type="GO" id="GO:0005975">
    <property type="term" value="P:carbohydrate metabolic process"/>
    <property type="evidence" value="ECO:0007669"/>
    <property type="project" value="InterPro"/>
</dbReference>
<dbReference type="Pfam" id="PF01522">
    <property type="entry name" value="Polysacc_deac_1"/>
    <property type="match status" value="1"/>
</dbReference>
<feature type="domain" description="NodB homology" evidence="3">
    <location>
        <begin position="112"/>
        <end position="241"/>
    </location>
</feature>
<dbReference type="EMBL" id="CAKKNE010000002">
    <property type="protein sequence ID" value="CAH0369657.1"/>
    <property type="molecule type" value="Genomic_DNA"/>
</dbReference>
<comment type="caution">
    <text evidence="4">The sequence shown here is derived from an EMBL/GenBank/DDBJ whole genome shotgun (WGS) entry which is preliminary data.</text>
</comment>
<dbReference type="SUPFAM" id="SSF88713">
    <property type="entry name" value="Glycoside hydrolase/deacetylase"/>
    <property type="match status" value="1"/>
</dbReference>
<keyword evidence="5" id="KW-1185">Reference proteome</keyword>
<dbReference type="OrthoDB" id="407355at2759"/>
<keyword evidence="2" id="KW-1133">Transmembrane helix</keyword>
<protein>
    <recommendedName>
        <fullName evidence="3">NodB homology domain-containing protein</fullName>
    </recommendedName>
</protein>